<gene>
    <name evidence="1" type="ORF">BJ508DRAFT_34906</name>
</gene>
<dbReference type="EMBL" id="ML119789">
    <property type="protein sequence ID" value="RPA74460.1"/>
    <property type="molecule type" value="Genomic_DNA"/>
</dbReference>
<accession>A0A3N4HRQ2</accession>
<organism evidence="1 2">
    <name type="scientific">Ascobolus immersus RN42</name>
    <dbReference type="NCBI Taxonomy" id="1160509"/>
    <lineage>
        <taxon>Eukaryota</taxon>
        <taxon>Fungi</taxon>
        <taxon>Dikarya</taxon>
        <taxon>Ascomycota</taxon>
        <taxon>Pezizomycotina</taxon>
        <taxon>Pezizomycetes</taxon>
        <taxon>Pezizales</taxon>
        <taxon>Ascobolaceae</taxon>
        <taxon>Ascobolus</taxon>
    </lineage>
</organism>
<sequence>MEATLPSSSPAQLEFPSVDALSRRPLTRQTCRRYRGGIKTRLKVRGDRGASIQLAIQGALWVAFPEFGIA</sequence>
<keyword evidence="2" id="KW-1185">Reference proteome</keyword>
<name>A0A3N4HRQ2_ASCIM</name>
<dbReference type="Proteomes" id="UP000275078">
    <property type="component" value="Unassembled WGS sequence"/>
</dbReference>
<dbReference type="AlphaFoldDB" id="A0A3N4HRQ2"/>
<evidence type="ECO:0000313" key="1">
    <source>
        <dbReference type="EMBL" id="RPA74460.1"/>
    </source>
</evidence>
<proteinExistence type="predicted"/>
<protein>
    <submittedName>
        <fullName evidence="1">Uncharacterized protein</fullName>
    </submittedName>
</protein>
<reference evidence="1 2" key="1">
    <citation type="journal article" date="2018" name="Nat. Ecol. Evol.">
        <title>Pezizomycetes genomes reveal the molecular basis of ectomycorrhizal truffle lifestyle.</title>
        <authorList>
            <person name="Murat C."/>
            <person name="Payen T."/>
            <person name="Noel B."/>
            <person name="Kuo A."/>
            <person name="Morin E."/>
            <person name="Chen J."/>
            <person name="Kohler A."/>
            <person name="Krizsan K."/>
            <person name="Balestrini R."/>
            <person name="Da Silva C."/>
            <person name="Montanini B."/>
            <person name="Hainaut M."/>
            <person name="Levati E."/>
            <person name="Barry K.W."/>
            <person name="Belfiori B."/>
            <person name="Cichocki N."/>
            <person name="Clum A."/>
            <person name="Dockter R.B."/>
            <person name="Fauchery L."/>
            <person name="Guy J."/>
            <person name="Iotti M."/>
            <person name="Le Tacon F."/>
            <person name="Lindquist E.A."/>
            <person name="Lipzen A."/>
            <person name="Malagnac F."/>
            <person name="Mello A."/>
            <person name="Molinier V."/>
            <person name="Miyauchi S."/>
            <person name="Poulain J."/>
            <person name="Riccioni C."/>
            <person name="Rubini A."/>
            <person name="Sitrit Y."/>
            <person name="Splivallo R."/>
            <person name="Traeger S."/>
            <person name="Wang M."/>
            <person name="Zifcakova L."/>
            <person name="Wipf D."/>
            <person name="Zambonelli A."/>
            <person name="Paolocci F."/>
            <person name="Nowrousian M."/>
            <person name="Ottonello S."/>
            <person name="Baldrian P."/>
            <person name="Spatafora J.W."/>
            <person name="Henrissat B."/>
            <person name="Nagy L.G."/>
            <person name="Aury J.M."/>
            <person name="Wincker P."/>
            <person name="Grigoriev I.V."/>
            <person name="Bonfante P."/>
            <person name="Martin F.M."/>
        </authorList>
    </citation>
    <scope>NUCLEOTIDE SEQUENCE [LARGE SCALE GENOMIC DNA]</scope>
    <source>
        <strain evidence="1 2">RN42</strain>
    </source>
</reference>
<evidence type="ECO:0000313" key="2">
    <source>
        <dbReference type="Proteomes" id="UP000275078"/>
    </source>
</evidence>